<proteinExistence type="predicted"/>
<dbReference type="Proteomes" id="UP001253193">
    <property type="component" value="Unassembled WGS sequence"/>
</dbReference>
<accession>A0AAW8Q0X2</accession>
<evidence type="ECO:0000313" key="3">
    <source>
        <dbReference type="Proteomes" id="UP001253193"/>
    </source>
</evidence>
<evidence type="ECO:0000256" key="1">
    <source>
        <dbReference type="SAM" id="MobiDB-lite"/>
    </source>
</evidence>
<dbReference type="AlphaFoldDB" id="A0AAW8Q0X2"/>
<organism evidence="2 3">
    <name type="scientific">Vibrio parahaemolyticus</name>
    <dbReference type="NCBI Taxonomy" id="670"/>
    <lineage>
        <taxon>Bacteria</taxon>
        <taxon>Pseudomonadati</taxon>
        <taxon>Pseudomonadota</taxon>
        <taxon>Gammaproteobacteria</taxon>
        <taxon>Vibrionales</taxon>
        <taxon>Vibrionaceae</taxon>
        <taxon>Vibrio</taxon>
    </lineage>
</organism>
<protein>
    <submittedName>
        <fullName evidence="2">Uncharacterized protein</fullName>
    </submittedName>
</protein>
<dbReference type="EMBL" id="JAUHGG010000003">
    <property type="protein sequence ID" value="MDS1821314.1"/>
    <property type="molecule type" value="Genomic_DNA"/>
</dbReference>
<reference evidence="2" key="1">
    <citation type="submission" date="2023-06" db="EMBL/GenBank/DDBJ databases">
        <title>Genomic Diversity of Vibrio spp. and Metagenomic Analysis of Pathogens in Florida Gulf Coastal Waters Following Hurricane Ian.</title>
        <authorList>
            <person name="Brumfield K.D."/>
        </authorList>
    </citation>
    <scope>NUCLEOTIDE SEQUENCE</scope>
    <source>
        <strain evidence="2">WBS2B-138</strain>
    </source>
</reference>
<comment type="caution">
    <text evidence="2">The sequence shown here is derived from an EMBL/GenBank/DDBJ whole genome shotgun (WGS) entry which is preliminary data.</text>
</comment>
<feature type="region of interest" description="Disordered" evidence="1">
    <location>
        <begin position="496"/>
        <end position="525"/>
    </location>
</feature>
<sequence length="525" mass="58625">MNPILISGTEEHPEKILVAHGSPTKEIKELRSSHYSGENGAEHGVAVYLCGAEDVKTPMMYAGESGSVYLSELDISNFIKVSYDDYLTYSQSEAILDYAEKIEDLATRTRVITDLQGRDEREFSSEEHADAFYDARMEEINELGLPDRYEPEFESDRDGNIVVSFSRDEVDRELGVTSSTKLISDSLKSASSILVTEVFSEISDGLIFNGDEPFIMSYRPVPVKKEMAANLGIDGIRSWIESEYINRQHQKLTVDLDSFPKVLYIGEGGRLSENRLDVYPIEGELLIEPKPRKKIFFEGMTAEHPLTKVVLSTLHENYPHFSEAQIRFDNNPAITLSEMLTKLESKQEDDYLVLYHGTSSELLPEIAENGLMCRDSSGASAHYFNSRTNESLSDRVYFGTESAAGCVRAAAESAVRKMGGFEVILEYRVPKGDIARLLPDEDSKKATYKESINFMGTCAILGNVSPENIEIAPASLNKYLDSFSLEYAKAVFSDNRGKPSESFVAEDLSSQKEGMKAVGQPFKFK</sequence>
<evidence type="ECO:0000313" key="2">
    <source>
        <dbReference type="EMBL" id="MDS1821314.1"/>
    </source>
</evidence>
<name>A0AAW8Q0X2_VIBPH</name>
<dbReference type="RefSeq" id="WP_311020189.1">
    <property type="nucleotide sequence ID" value="NZ_JAUHGG010000003.1"/>
</dbReference>
<gene>
    <name evidence="2" type="ORF">QX249_11620</name>
</gene>